<dbReference type="AlphaFoldDB" id="A0A0F9LWF6"/>
<dbReference type="Gene3D" id="1.20.5.1230">
    <property type="entry name" value="Apolipoprotein A-I"/>
    <property type="match status" value="1"/>
</dbReference>
<evidence type="ECO:0000313" key="2">
    <source>
        <dbReference type="EMBL" id="KKM61397.1"/>
    </source>
</evidence>
<protein>
    <submittedName>
        <fullName evidence="2">Uncharacterized protein</fullName>
    </submittedName>
</protein>
<dbReference type="SUPFAM" id="SSF58113">
    <property type="entry name" value="Apolipoprotein A-I"/>
    <property type="match status" value="1"/>
</dbReference>
<comment type="caution">
    <text evidence="2">The sequence shown here is derived from an EMBL/GenBank/DDBJ whole genome shotgun (WGS) entry which is preliminary data.</text>
</comment>
<keyword evidence="1" id="KW-0175">Coiled coil</keyword>
<proteinExistence type="predicted"/>
<feature type="coiled-coil region" evidence="1">
    <location>
        <begin position="132"/>
        <end position="170"/>
    </location>
</feature>
<gene>
    <name evidence="2" type="ORF">LCGC14_1532140</name>
</gene>
<evidence type="ECO:0000256" key="1">
    <source>
        <dbReference type="SAM" id="Coils"/>
    </source>
</evidence>
<sequence length="291" mass="34506">MEIKEMLTKLEEKNDSQIKKVEQALTKLVQKLGDKTNNQNKTQEDKLLDQNNKLGKMISENIQKLEQQSNNIFSKLKEKLDGQINNSNQKFEDITAKFDQNLNDKYDTLNKKLIDGFKKFGQAVDGRFKTFEQKLNDNIVRIEDKISSILERMTELREDFSNEMKRSKEEFDTKDLVLRDIEKKHNEENEKFRNKLKPVIEGLKSQQDLVKITLDVLKKQIYESAKEWISNEMKKAVKNKEREILMNIWIKEMKEIINNVNKMKKMPPKDIKLQLEEISSTIESFKKKFIK</sequence>
<dbReference type="EMBL" id="LAZR01011491">
    <property type="protein sequence ID" value="KKM61397.1"/>
    <property type="molecule type" value="Genomic_DNA"/>
</dbReference>
<accession>A0A0F9LWF6</accession>
<organism evidence="2">
    <name type="scientific">marine sediment metagenome</name>
    <dbReference type="NCBI Taxonomy" id="412755"/>
    <lineage>
        <taxon>unclassified sequences</taxon>
        <taxon>metagenomes</taxon>
        <taxon>ecological metagenomes</taxon>
    </lineage>
</organism>
<reference evidence="2" key="1">
    <citation type="journal article" date="2015" name="Nature">
        <title>Complex archaea that bridge the gap between prokaryotes and eukaryotes.</title>
        <authorList>
            <person name="Spang A."/>
            <person name="Saw J.H."/>
            <person name="Jorgensen S.L."/>
            <person name="Zaremba-Niedzwiedzka K."/>
            <person name="Martijn J."/>
            <person name="Lind A.E."/>
            <person name="van Eijk R."/>
            <person name="Schleper C."/>
            <person name="Guy L."/>
            <person name="Ettema T.J."/>
        </authorList>
    </citation>
    <scope>NUCLEOTIDE SEQUENCE</scope>
</reference>
<feature type="coiled-coil region" evidence="1">
    <location>
        <begin position="7"/>
        <end position="38"/>
    </location>
</feature>
<name>A0A0F9LWF6_9ZZZZ</name>